<dbReference type="PANTHER" id="PTHR33121:SF79">
    <property type="entry name" value="CYCLIC DI-GMP PHOSPHODIESTERASE PDED-RELATED"/>
    <property type="match status" value="1"/>
</dbReference>
<feature type="transmembrane region" description="Helical" evidence="1">
    <location>
        <begin position="317"/>
        <end position="337"/>
    </location>
</feature>
<accession>A0A2A4IDU4</accession>
<dbReference type="PROSITE" id="PS50883">
    <property type="entry name" value="EAL"/>
    <property type="match status" value="1"/>
</dbReference>
<dbReference type="SUPFAM" id="SSF141868">
    <property type="entry name" value="EAL domain-like"/>
    <property type="match status" value="1"/>
</dbReference>
<organism evidence="3 4">
    <name type="scientific">Sphingomonas adhaesiva</name>
    <dbReference type="NCBI Taxonomy" id="28212"/>
    <lineage>
        <taxon>Bacteria</taxon>
        <taxon>Pseudomonadati</taxon>
        <taxon>Pseudomonadota</taxon>
        <taxon>Alphaproteobacteria</taxon>
        <taxon>Sphingomonadales</taxon>
        <taxon>Sphingomonadaceae</taxon>
        <taxon>Sphingomonas</taxon>
    </lineage>
</organism>
<dbReference type="SUPFAM" id="SSF55073">
    <property type="entry name" value="Nucleotide cyclase"/>
    <property type="match status" value="1"/>
</dbReference>
<keyword evidence="1" id="KW-1133">Transmembrane helix</keyword>
<dbReference type="InterPro" id="IPR043128">
    <property type="entry name" value="Rev_trsase/Diguanyl_cyclase"/>
</dbReference>
<dbReference type="CDD" id="cd01948">
    <property type="entry name" value="EAL"/>
    <property type="match status" value="1"/>
</dbReference>
<evidence type="ECO:0000256" key="1">
    <source>
        <dbReference type="SAM" id="Phobius"/>
    </source>
</evidence>
<dbReference type="InterPro" id="IPR007890">
    <property type="entry name" value="CHASE2"/>
</dbReference>
<dbReference type="AlphaFoldDB" id="A0A2A4IDU4"/>
<feature type="transmembrane region" description="Helical" evidence="1">
    <location>
        <begin position="293"/>
        <end position="311"/>
    </location>
</feature>
<reference evidence="3 4" key="1">
    <citation type="submission" date="2017-09" db="EMBL/GenBank/DDBJ databases">
        <title>Sphingomonas adhaesiva DSM 7418, whole genome shotgun sequence.</title>
        <authorList>
            <person name="Feng G."/>
            <person name="Zhu H."/>
        </authorList>
    </citation>
    <scope>NUCLEOTIDE SEQUENCE [LARGE SCALE GENOMIC DNA]</scope>
    <source>
        <strain evidence="3 4">DSM 7418</strain>
    </source>
</reference>
<evidence type="ECO:0000259" key="2">
    <source>
        <dbReference type="PROSITE" id="PS50883"/>
    </source>
</evidence>
<dbReference type="SMART" id="SM01080">
    <property type="entry name" value="CHASE2"/>
    <property type="match status" value="1"/>
</dbReference>
<gene>
    <name evidence="3" type="ORF">COA07_03280</name>
</gene>
<dbReference type="InterPro" id="IPR050706">
    <property type="entry name" value="Cyclic-di-GMP_PDE-like"/>
</dbReference>
<dbReference type="RefSeq" id="WP_096640427.1">
    <property type="nucleotide sequence ID" value="NZ_JBHIWA010000047.1"/>
</dbReference>
<evidence type="ECO:0000313" key="4">
    <source>
        <dbReference type="Proteomes" id="UP000218323"/>
    </source>
</evidence>
<name>A0A2A4IDU4_9SPHN</name>
<keyword evidence="4" id="KW-1185">Reference proteome</keyword>
<dbReference type="InterPro" id="IPR035919">
    <property type="entry name" value="EAL_sf"/>
</dbReference>
<dbReference type="Pfam" id="PF05226">
    <property type="entry name" value="CHASE2"/>
    <property type="match status" value="1"/>
</dbReference>
<keyword evidence="1" id="KW-0472">Membrane</keyword>
<feature type="domain" description="EAL" evidence="2">
    <location>
        <begin position="496"/>
        <end position="749"/>
    </location>
</feature>
<dbReference type="GO" id="GO:0071111">
    <property type="term" value="F:cyclic-guanylate-specific phosphodiesterase activity"/>
    <property type="evidence" value="ECO:0007669"/>
    <property type="project" value="InterPro"/>
</dbReference>
<feature type="transmembrane region" description="Helical" evidence="1">
    <location>
        <begin position="268"/>
        <end position="286"/>
    </location>
</feature>
<protein>
    <recommendedName>
        <fullName evidence="2">EAL domain-containing protein</fullName>
    </recommendedName>
</protein>
<proteinExistence type="predicted"/>
<dbReference type="InterPro" id="IPR029787">
    <property type="entry name" value="Nucleotide_cyclase"/>
</dbReference>
<dbReference type="EMBL" id="NWVC01000001">
    <property type="protein sequence ID" value="PCG15992.1"/>
    <property type="molecule type" value="Genomic_DNA"/>
</dbReference>
<evidence type="ECO:0000313" key="3">
    <source>
        <dbReference type="EMBL" id="PCG15992.1"/>
    </source>
</evidence>
<dbReference type="PANTHER" id="PTHR33121">
    <property type="entry name" value="CYCLIC DI-GMP PHOSPHODIESTERASE PDEF"/>
    <property type="match status" value="1"/>
</dbReference>
<dbReference type="Gene3D" id="3.30.70.270">
    <property type="match status" value="1"/>
</dbReference>
<comment type="caution">
    <text evidence="3">The sequence shown here is derived from an EMBL/GenBank/DDBJ whole genome shotgun (WGS) entry which is preliminary data.</text>
</comment>
<sequence length="758" mass="80750">MRLRSSPLILLIAAIAGVTTMLPAVGMPLKRLIEPLRIAVMSHPASGDVVVVEMDARSVDAIRRWPWPRRHYAAAVDRLRSAGAATIVFDVDFSTASDPVDDRLFADAIARADGRVALPTFAQQAGTTDRRNLDALPVPALRAHASLASVSIQPDLDGIVRDMPLATVTADTPRPSLSAYIAARAGRAGQSYPIDFATNPTTIPRLSFIDVERGRFDPHAVRGRHVLIGATAIEMGDRYLVPAHGVLPGVVIQALATETLLAGTPAHGTRPLILALALLLAVPGVAARRTSVAAVRLAIALVVFTAVVLAAERWGGVRYPLAIGLAALLVTGALIAARDVARRFRDNRLTDEATGLPNQRAFAGRGDHPPVLALVQITNLEPLSAVLGADEVAQAIVRTAERLRLASADGHVYRVRSHQLAMALPTDADVADILAGARGLLIEPVEVAGRKVDVALSVGVTLDGQLATAALAAAQAEAEGVFWRAASINRDQLERSVSLMGELDAAIAAGQIEVHYQPKLALSSNRIASVEALVRWRHPQRGMVPPDAFIPLAEQSDRIGTLTLHVLGIVLRDAARWRDAGHRLTAAVNISAKLLTSPAFTSAADALLDDAPVALDALIFEVTESAAMADADAAVATLHHFRARGIAISMDDYGTGQSTLSYLQRLPLSELKIDRRFVQFAHERDADAALVRSTIELAHALRLTVVAEGIEEAETLALLTTLRCDYAQGYFISRPLAYDQLIVRLADADEPTGTRMSG</sequence>
<dbReference type="Pfam" id="PF00563">
    <property type="entry name" value="EAL"/>
    <property type="match status" value="1"/>
</dbReference>
<dbReference type="Gene3D" id="3.20.20.450">
    <property type="entry name" value="EAL domain"/>
    <property type="match status" value="1"/>
</dbReference>
<dbReference type="Proteomes" id="UP000218323">
    <property type="component" value="Unassembled WGS sequence"/>
</dbReference>
<dbReference type="SMART" id="SM00052">
    <property type="entry name" value="EAL"/>
    <property type="match status" value="1"/>
</dbReference>
<keyword evidence="1" id="KW-0812">Transmembrane</keyword>
<dbReference type="InterPro" id="IPR001633">
    <property type="entry name" value="EAL_dom"/>
</dbReference>